<dbReference type="VEuPathDB" id="VectorBase:HLOH_045569"/>
<dbReference type="GO" id="GO:0140359">
    <property type="term" value="F:ABC-type transporter activity"/>
    <property type="evidence" value="ECO:0007669"/>
    <property type="project" value="InterPro"/>
</dbReference>
<keyword evidence="2" id="KW-1185">Reference proteome</keyword>
<gene>
    <name evidence="1" type="ORF">HPB48_024364</name>
</gene>
<comment type="caution">
    <text evidence="1">The sequence shown here is derived from an EMBL/GenBank/DDBJ whole genome shotgun (WGS) entry which is preliminary data.</text>
</comment>
<dbReference type="InterPro" id="IPR027417">
    <property type="entry name" value="P-loop_NTPase"/>
</dbReference>
<evidence type="ECO:0000313" key="2">
    <source>
        <dbReference type="Proteomes" id="UP000821853"/>
    </source>
</evidence>
<dbReference type="EMBL" id="JABSTR010001038">
    <property type="protein sequence ID" value="KAH9383247.1"/>
    <property type="molecule type" value="Genomic_DNA"/>
</dbReference>
<protein>
    <submittedName>
        <fullName evidence="1">Uncharacterized protein</fullName>
    </submittedName>
</protein>
<reference evidence="1 2" key="1">
    <citation type="journal article" date="2020" name="Cell">
        <title>Large-Scale Comparative Analyses of Tick Genomes Elucidate Their Genetic Diversity and Vector Capacities.</title>
        <authorList>
            <consortium name="Tick Genome and Microbiome Consortium (TIGMIC)"/>
            <person name="Jia N."/>
            <person name="Wang J."/>
            <person name="Shi W."/>
            <person name="Du L."/>
            <person name="Sun Y."/>
            <person name="Zhan W."/>
            <person name="Jiang J.F."/>
            <person name="Wang Q."/>
            <person name="Zhang B."/>
            <person name="Ji P."/>
            <person name="Bell-Sakyi L."/>
            <person name="Cui X.M."/>
            <person name="Yuan T.T."/>
            <person name="Jiang B.G."/>
            <person name="Yang W.F."/>
            <person name="Lam T.T."/>
            <person name="Chang Q.C."/>
            <person name="Ding S.J."/>
            <person name="Wang X.J."/>
            <person name="Zhu J.G."/>
            <person name="Ruan X.D."/>
            <person name="Zhao L."/>
            <person name="Wei J.T."/>
            <person name="Ye R.Z."/>
            <person name="Que T.C."/>
            <person name="Du C.H."/>
            <person name="Zhou Y.H."/>
            <person name="Cheng J.X."/>
            <person name="Dai P.F."/>
            <person name="Guo W.B."/>
            <person name="Han X.H."/>
            <person name="Huang E.J."/>
            <person name="Li L.F."/>
            <person name="Wei W."/>
            <person name="Gao Y.C."/>
            <person name="Liu J.Z."/>
            <person name="Shao H.Z."/>
            <person name="Wang X."/>
            <person name="Wang C.C."/>
            <person name="Yang T.C."/>
            <person name="Huo Q.B."/>
            <person name="Li W."/>
            <person name="Chen H.Y."/>
            <person name="Chen S.E."/>
            <person name="Zhou L.G."/>
            <person name="Ni X.B."/>
            <person name="Tian J.H."/>
            <person name="Sheng Y."/>
            <person name="Liu T."/>
            <person name="Pan Y.S."/>
            <person name="Xia L.Y."/>
            <person name="Li J."/>
            <person name="Zhao F."/>
            <person name="Cao W.C."/>
        </authorList>
    </citation>
    <scope>NUCLEOTIDE SEQUENCE [LARGE SCALE GENOMIC DNA]</scope>
    <source>
        <strain evidence="1">HaeL-2018</strain>
    </source>
</reference>
<evidence type="ECO:0000313" key="1">
    <source>
        <dbReference type="EMBL" id="KAH9383247.1"/>
    </source>
</evidence>
<dbReference type="AlphaFoldDB" id="A0A9J6GXW7"/>
<name>A0A9J6GXW7_HAELO</name>
<accession>A0A9J6GXW7</accession>
<proteinExistence type="predicted"/>
<organism evidence="1 2">
    <name type="scientific">Haemaphysalis longicornis</name>
    <name type="common">Bush tick</name>
    <dbReference type="NCBI Taxonomy" id="44386"/>
    <lineage>
        <taxon>Eukaryota</taxon>
        <taxon>Metazoa</taxon>
        <taxon>Ecdysozoa</taxon>
        <taxon>Arthropoda</taxon>
        <taxon>Chelicerata</taxon>
        <taxon>Arachnida</taxon>
        <taxon>Acari</taxon>
        <taxon>Parasitiformes</taxon>
        <taxon>Ixodida</taxon>
        <taxon>Ixodoidea</taxon>
        <taxon>Ixodidae</taxon>
        <taxon>Haemaphysalinae</taxon>
        <taxon>Haemaphysalis</taxon>
    </lineage>
</organism>
<sequence length="218" mass="24897">MLYILAVAYVSVSSRYVFLLFPPFGVTDTIALAVDMRTRAYRCGMADSSQEKWQSRIGYCFQIDGLLDTLNAYEFLYLIGRLRGIADEDLRTIVDSLISLTDLTEYANRRCGSYSGRCGTGQDLQGRRQGQEVVQKHHRAHLSQWQSRIGYCFQIDGLLDTLNAYEFLYLIGRLRGIADEDLRTIVDSLISLTDLTEYANRRCGSYRCALRNLKETSH</sequence>
<dbReference type="PANTHER" id="PTHR19229">
    <property type="entry name" value="ATP-BINDING CASSETTE TRANSPORTER SUBFAMILY A ABCA"/>
    <property type="match status" value="1"/>
</dbReference>
<dbReference type="InterPro" id="IPR026082">
    <property type="entry name" value="ABCA"/>
</dbReference>
<dbReference type="PANTHER" id="PTHR19229:SF250">
    <property type="entry name" value="ABC TRANSPORTER DOMAIN-CONTAINING PROTEIN-RELATED"/>
    <property type="match status" value="1"/>
</dbReference>
<dbReference type="GO" id="GO:0005319">
    <property type="term" value="F:lipid transporter activity"/>
    <property type="evidence" value="ECO:0007669"/>
    <property type="project" value="TreeGrafter"/>
</dbReference>
<dbReference type="GO" id="GO:0016020">
    <property type="term" value="C:membrane"/>
    <property type="evidence" value="ECO:0007669"/>
    <property type="project" value="InterPro"/>
</dbReference>
<dbReference type="Gene3D" id="3.40.50.300">
    <property type="entry name" value="P-loop containing nucleotide triphosphate hydrolases"/>
    <property type="match status" value="2"/>
</dbReference>
<dbReference type="Proteomes" id="UP000821853">
    <property type="component" value="Unassembled WGS sequence"/>
</dbReference>